<feature type="signal peptide" evidence="2">
    <location>
        <begin position="1"/>
        <end position="18"/>
    </location>
</feature>
<evidence type="ECO:0000313" key="3">
    <source>
        <dbReference type="EMBL" id="KAJ3428290.1"/>
    </source>
</evidence>
<feature type="chain" id="PRO_5043809770" evidence="2">
    <location>
        <begin position="19"/>
        <end position="195"/>
    </location>
</feature>
<reference evidence="3" key="1">
    <citation type="submission" date="2022-08" db="EMBL/GenBank/DDBJ databases">
        <title>Novel sulphate-reducing endosymbionts in the free-living metamonad Anaeramoeba.</title>
        <authorList>
            <person name="Jerlstrom-Hultqvist J."/>
            <person name="Cepicka I."/>
            <person name="Gallot-Lavallee L."/>
            <person name="Salas-Leiva D."/>
            <person name="Curtis B.A."/>
            <person name="Zahonova K."/>
            <person name="Pipaliya S."/>
            <person name="Dacks J."/>
            <person name="Roger A.J."/>
        </authorList>
    </citation>
    <scope>NUCLEOTIDE SEQUENCE</scope>
    <source>
        <strain evidence="3">Busselton2</strain>
    </source>
</reference>
<dbReference type="Proteomes" id="UP001146793">
    <property type="component" value="Unassembled WGS sequence"/>
</dbReference>
<keyword evidence="1" id="KW-0472">Membrane</keyword>
<evidence type="ECO:0000313" key="4">
    <source>
        <dbReference type="Proteomes" id="UP001146793"/>
    </source>
</evidence>
<feature type="transmembrane region" description="Helical" evidence="1">
    <location>
        <begin position="168"/>
        <end position="190"/>
    </location>
</feature>
<dbReference type="AlphaFoldDB" id="A0AAV7YJX7"/>
<comment type="caution">
    <text evidence="3">The sequence shown here is derived from an EMBL/GenBank/DDBJ whole genome shotgun (WGS) entry which is preliminary data.</text>
</comment>
<keyword evidence="1" id="KW-0812">Transmembrane</keyword>
<organism evidence="3 4">
    <name type="scientific">Anaeramoeba flamelloides</name>
    <dbReference type="NCBI Taxonomy" id="1746091"/>
    <lineage>
        <taxon>Eukaryota</taxon>
        <taxon>Metamonada</taxon>
        <taxon>Anaeramoebidae</taxon>
        <taxon>Anaeramoeba</taxon>
    </lineage>
</organism>
<evidence type="ECO:0000256" key="1">
    <source>
        <dbReference type="SAM" id="Phobius"/>
    </source>
</evidence>
<protein>
    <submittedName>
        <fullName evidence="3">Uncharacterized protein</fullName>
    </submittedName>
</protein>
<accession>A0AAV7YJX7</accession>
<evidence type="ECO:0000256" key="2">
    <source>
        <dbReference type="SAM" id="SignalP"/>
    </source>
</evidence>
<gene>
    <name evidence="3" type="ORF">M0812_25922</name>
</gene>
<keyword evidence="2" id="KW-0732">Signal</keyword>
<dbReference type="EMBL" id="JANTQA010000060">
    <property type="protein sequence ID" value="KAJ3428290.1"/>
    <property type="molecule type" value="Genomic_DNA"/>
</dbReference>
<proteinExistence type="predicted"/>
<sequence>MKYLSIFFALLLVASVYSKDCENAKDCNEDEPRCVDGTCKECYTSNDCSIDKYCNKVKGVYECQKYSDDEKLGEFCQSDDCDDAATSVVCGKCDPDGGTHSWTGVCYKFKCYPCQVNDNKIHPADRDIVDSHDEAMCKPSSASGMMGSVTKFQYGNGTPKYALQDASAIGLIFFGLLAFFFLVIQCVTWLRLSKK</sequence>
<keyword evidence="1" id="KW-1133">Transmembrane helix</keyword>
<name>A0AAV7YJX7_9EUKA</name>